<feature type="binding site" evidence="3">
    <location>
        <position position="74"/>
    </location>
    <ligand>
        <name>Cu cation</name>
        <dbReference type="ChEBI" id="CHEBI:23378"/>
    </ligand>
</feature>
<feature type="binding site" evidence="3">
    <location>
        <position position="70"/>
    </location>
    <ligand>
        <name>Cu cation</name>
        <dbReference type="ChEBI" id="CHEBI:23378"/>
    </ligand>
</feature>
<keyword evidence="2 3" id="KW-0186">Copper</keyword>
<dbReference type="EMBL" id="WTYX01000001">
    <property type="protein sequence ID" value="MXO89331.1"/>
    <property type="molecule type" value="Genomic_DNA"/>
</dbReference>
<comment type="similarity">
    <text evidence="1">Belongs to the SCO1/2 family.</text>
</comment>
<feature type="disulfide bond" description="Redox-active" evidence="4">
    <location>
        <begin position="70"/>
        <end position="74"/>
    </location>
</feature>
<evidence type="ECO:0000313" key="8">
    <source>
        <dbReference type="Proteomes" id="UP000442714"/>
    </source>
</evidence>
<dbReference type="InterPro" id="IPR003782">
    <property type="entry name" value="SCO1/SenC"/>
</dbReference>
<evidence type="ECO:0000256" key="3">
    <source>
        <dbReference type="PIRSR" id="PIRSR603782-1"/>
    </source>
</evidence>
<proteinExistence type="inferred from homology"/>
<gene>
    <name evidence="7" type="ORF">GRI41_00670</name>
</gene>
<name>A0A844ZLP3_9SPHN</name>
<dbReference type="InterPro" id="IPR036249">
    <property type="entry name" value="Thioredoxin-like_sf"/>
</dbReference>
<keyword evidence="6" id="KW-0732">Signal</keyword>
<evidence type="ECO:0000313" key="7">
    <source>
        <dbReference type="EMBL" id="MXO89331.1"/>
    </source>
</evidence>
<dbReference type="Gene3D" id="3.40.30.10">
    <property type="entry name" value="Glutaredoxin"/>
    <property type="match status" value="1"/>
</dbReference>
<keyword evidence="4" id="KW-1015">Disulfide bond</keyword>
<dbReference type="SUPFAM" id="SSF52833">
    <property type="entry name" value="Thioredoxin-like"/>
    <property type="match status" value="1"/>
</dbReference>
<dbReference type="PANTHER" id="PTHR12151">
    <property type="entry name" value="ELECTRON TRANSPORT PROTIN SCO1/SENC FAMILY MEMBER"/>
    <property type="match status" value="1"/>
</dbReference>
<organism evidence="7 8">
    <name type="scientific">Pontixanthobacter aquaemixtae</name>
    <dbReference type="NCBI Taxonomy" id="1958940"/>
    <lineage>
        <taxon>Bacteria</taxon>
        <taxon>Pseudomonadati</taxon>
        <taxon>Pseudomonadota</taxon>
        <taxon>Alphaproteobacteria</taxon>
        <taxon>Sphingomonadales</taxon>
        <taxon>Erythrobacteraceae</taxon>
        <taxon>Pontixanthobacter</taxon>
    </lineage>
</organism>
<dbReference type="Proteomes" id="UP000442714">
    <property type="component" value="Unassembled WGS sequence"/>
</dbReference>
<protein>
    <submittedName>
        <fullName evidence="7">SCO family protein</fullName>
    </submittedName>
</protein>
<dbReference type="AlphaFoldDB" id="A0A844ZLP3"/>
<dbReference type="PROSITE" id="PS51257">
    <property type="entry name" value="PROKAR_LIPOPROTEIN"/>
    <property type="match status" value="1"/>
</dbReference>
<dbReference type="RefSeq" id="WP_160602744.1">
    <property type="nucleotide sequence ID" value="NZ_WTYX01000001.1"/>
</dbReference>
<feature type="region of interest" description="Disordered" evidence="5">
    <location>
        <begin position="25"/>
        <end position="46"/>
    </location>
</feature>
<evidence type="ECO:0000256" key="6">
    <source>
        <dbReference type="SAM" id="SignalP"/>
    </source>
</evidence>
<dbReference type="GO" id="GO:0046872">
    <property type="term" value="F:metal ion binding"/>
    <property type="evidence" value="ECO:0007669"/>
    <property type="project" value="UniProtKB-KW"/>
</dbReference>
<dbReference type="Pfam" id="PF02630">
    <property type="entry name" value="SCO1-SenC"/>
    <property type="match status" value="1"/>
</dbReference>
<feature type="chain" id="PRO_5032966846" evidence="6">
    <location>
        <begin position="19"/>
        <end position="203"/>
    </location>
</feature>
<sequence>MMNPLKLMLPLTALALSACNPTAPLPDERPPLEGATIGGPFELTDSSGKPTKWSDFNGKYRIVYFGFAFCPDICPTDLARTTLGLQNFAKSDRERAALIQPIFITIDPARDTPEVVGEFVSGFHPDGVPNQLIGLTGSEEDIKAAAALFGIPFSRGKDMPGGGYDMEHYAITYLFDPEGKPLALLPTDQGPDAVAAELGKWVH</sequence>
<dbReference type="CDD" id="cd02968">
    <property type="entry name" value="SCO"/>
    <property type="match status" value="1"/>
</dbReference>
<feature type="binding site" evidence="3">
    <location>
        <position position="168"/>
    </location>
    <ligand>
        <name>Cu cation</name>
        <dbReference type="ChEBI" id="CHEBI:23378"/>
    </ligand>
</feature>
<evidence type="ECO:0000256" key="1">
    <source>
        <dbReference type="ARBA" id="ARBA00010996"/>
    </source>
</evidence>
<dbReference type="PANTHER" id="PTHR12151:SF25">
    <property type="entry name" value="LINALOOL DEHYDRATASE_ISOMERASE DOMAIN-CONTAINING PROTEIN"/>
    <property type="match status" value="1"/>
</dbReference>
<reference evidence="7 8" key="1">
    <citation type="submission" date="2019-12" db="EMBL/GenBank/DDBJ databases">
        <title>Genomic-based taxomic classification of the family Erythrobacteraceae.</title>
        <authorList>
            <person name="Xu L."/>
        </authorList>
    </citation>
    <scope>NUCLEOTIDE SEQUENCE [LARGE SCALE GENOMIC DNA]</scope>
    <source>
        <strain evidence="7 8">KCTC 52763</strain>
    </source>
</reference>
<keyword evidence="8" id="KW-1185">Reference proteome</keyword>
<feature type="signal peptide" evidence="6">
    <location>
        <begin position="1"/>
        <end position="18"/>
    </location>
</feature>
<evidence type="ECO:0000256" key="5">
    <source>
        <dbReference type="SAM" id="MobiDB-lite"/>
    </source>
</evidence>
<evidence type="ECO:0000256" key="4">
    <source>
        <dbReference type="PIRSR" id="PIRSR603782-2"/>
    </source>
</evidence>
<evidence type="ECO:0000256" key="2">
    <source>
        <dbReference type="ARBA" id="ARBA00023008"/>
    </source>
</evidence>
<comment type="caution">
    <text evidence="7">The sequence shown here is derived from an EMBL/GenBank/DDBJ whole genome shotgun (WGS) entry which is preliminary data.</text>
</comment>
<accession>A0A844ZLP3</accession>
<dbReference type="OrthoDB" id="9790194at2"/>
<keyword evidence="3" id="KW-0479">Metal-binding</keyword>
<dbReference type="FunFam" id="3.40.30.10:FF:000013">
    <property type="entry name" value="Blast:Protein SCO1 homolog, mitochondrial"/>
    <property type="match status" value="1"/>
</dbReference>